<dbReference type="Proteomes" id="UP000078504">
    <property type="component" value="Unassembled WGS sequence"/>
</dbReference>
<gene>
    <name evidence="1" type="ORF">M977_00065</name>
</gene>
<sequence>MSHRDVKDFLDGISDDFGIGAEFLARAMAISTEYATALLEQRKPITDEDAYRLSYVVGKSPNFWAQKPELTPLAELPIDFAKMMKVVKMS</sequence>
<organism evidence="1 2">
    <name type="scientific">Buttiauxella gaviniae ATCC 51604</name>
    <dbReference type="NCBI Taxonomy" id="1354253"/>
    <lineage>
        <taxon>Bacteria</taxon>
        <taxon>Pseudomonadati</taxon>
        <taxon>Pseudomonadota</taxon>
        <taxon>Gammaproteobacteria</taxon>
        <taxon>Enterobacterales</taxon>
        <taxon>Enterobacteriaceae</taxon>
        <taxon>Buttiauxella</taxon>
    </lineage>
</organism>
<proteinExistence type="predicted"/>
<name>A0A1B7I6Y0_9ENTR</name>
<dbReference type="RefSeq" id="WP_064511561.1">
    <property type="nucleotide sequence ID" value="NZ_LXEP01000001.1"/>
</dbReference>
<evidence type="ECO:0000313" key="2">
    <source>
        <dbReference type="Proteomes" id="UP000078504"/>
    </source>
</evidence>
<comment type="caution">
    <text evidence="1">The sequence shown here is derived from an EMBL/GenBank/DDBJ whole genome shotgun (WGS) entry which is preliminary data.</text>
</comment>
<dbReference type="AlphaFoldDB" id="A0A1B7I6Y0"/>
<dbReference type="SUPFAM" id="SSF47413">
    <property type="entry name" value="lambda repressor-like DNA-binding domains"/>
    <property type="match status" value="1"/>
</dbReference>
<dbReference type="PATRIC" id="fig|1354253.4.peg.66"/>
<dbReference type="InterPro" id="IPR010982">
    <property type="entry name" value="Lambda_DNA-bd_dom_sf"/>
</dbReference>
<evidence type="ECO:0000313" key="1">
    <source>
        <dbReference type="EMBL" id="OAT24234.1"/>
    </source>
</evidence>
<dbReference type="GO" id="GO:0003677">
    <property type="term" value="F:DNA binding"/>
    <property type="evidence" value="ECO:0007669"/>
    <property type="project" value="InterPro"/>
</dbReference>
<dbReference type="EMBL" id="LXEP01000001">
    <property type="protein sequence ID" value="OAT24234.1"/>
    <property type="molecule type" value="Genomic_DNA"/>
</dbReference>
<reference evidence="1 2" key="1">
    <citation type="submission" date="2016-04" db="EMBL/GenBank/DDBJ databases">
        <title>ATOL: Assembling a taxonomically balanced genome-scale reconstruction of the evolutionary history of the Enterobacteriaceae.</title>
        <authorList>
            <person name="Plunkett G.III."/>
            <person name="Neeno-Eckwall E.C."/>
            <person name="Glasner J.D."/>
            <person name="Perna N.T."/>
        </authorList>
    </citation>
    <scope>NUCLEOTIDE SEQUENCE [LARGE SCALE GENOMIC DNA]</scope>
    <source>
        <strain evidence="1 2">ATCC 51604</strain>
    </source>
</reference>
<protein>
    <submittedName>
        <fullName evidence="1">Uncharacterized protein</fullName>
    </submittedName>
</protein>
<accession>A0A1B7I6Y0</accession>
<dbReference type="Gene3D" id="1.10.260.40">
    <property type="entry name" value="lambda repressor-like DNA-binding domains"/>
    <property type="match status" value="1"/>
</dbReference>